<organism evidence="2 3">
    <name type="scientific">Lentinus tigrinus ALCF2SS1-6</name>
    <dbReference type="NCBI Taxonomy" id="1328759"/>
    <lineage>
        <taxon>Eukaryota</taxon>
        <taxon>Fungi</taxon>
        <taxon>Dikarya</taxon>
        <taxon>Basidiomycota</taxon>
        <taxon>Agaricomycotina</taxon>
        <taxon>Agaricomycetes</taxon>
        <taxon>Polyporales</taxon>
        <taxon>Polyporaceae</taxon>
        <taxon>Lentinus</taxon>
    </lineage>
</organism>
<reference evidence="2" key="1">
    <citation type="journal article" date="2018" name="Genome Biol. Evol.">
        <title>Genomics and development of Lentinus tigrinus, a white-rot wood-decaying mushroom with dimorphic fruiting bodies.</title>
        <authorList>
            <person name="Wu B."/>
            <person name="Xu Z."/>
            <person name="Knudson A."/>
            <person name="Carlson A."/>
            <person name="Chen N."/>
            <person name="Kovaka S."/>
            <person name="LaButti K."/>
            <person name="Lipzen A."/>
            <person name="Pennachio C."/>
            <person name="Riley R."/>
            <person name="Schakwitz W."/>
            <person name="Umezawa K."/>
            <person name="Ohm R.A."/>
            <person name="Grigoriev I.V."/>
            <person name="Nagy L.G."/>
            <person name="Gibbons J."/>
            <person name="Hibbett D."/>
        </authorList>
    </citation>
    <scope>NUCLEOTIDE SEQUENCE [LARGE SCALE GENOMIC DNA]</scope>
    <source>
        <strain evidence="2">ALCF2SS1-6</strain>
    </source>
</reference>
<feature type="compositionally biased region" description="Basic and acidic residues" evidence="1">
    <location>
        <begin position="21"/>
        <end position="42"/>
    </location>
</feature>
<feature type="compositionally biased region" description="Polar residues" evidence="1">
    <location>
        <begin position="78"/>
        <end position="92"/>
    </location>
</feature>
<dbReference type="AlphaFoldDB" id="A0A5C2SCZ7"/>
<keyword evidence="3" id="KW-1185">Reference proteome</keyword>
<sequence length="119" mass="13032">MPRTRATAALSPTLNVTDPLEAGKHPTCDWPEQHDTHTQTHTDHRRRKRSEMVWGHHHGGGVDVAPADASHNACAVSRATQPSLSSPESRQGNRMPYSVHHTRIARACDGGWVGVAYIS</sequence>
<proteinExistence type="predicted"/>
<dbReference type="Proteomes" id="UP000313359">
    <property type="component" value="Unassembled WGS sequence"/>
</dbReference>
<gene>
    <name evidence="2" type="ORF">L227DRAFT_165939</name>
</gene>
<name>A0A5C2SCZ7_9APHY</name>
<accession>A0A5C2SCZ7</accession>
<evidence type="ECO:0000313" key="2">
    <source>
        <dbReference type="EMBL" id="RPD59226.1"/>
    </source>
</evidence>
<feature type="region of interest" description="Disordered" evidence="1">
    <location>
        <begin position="1"/>
        <end position="50"/>
    </location>
</feature>
<protein>
    <submittedName>
        <fullName evidence="2">Uncharacterized protein</fullName>
    </submittedName>
</protein>
<dbReference type="EMBL" id="ML122271">
    <property type="protein sequence ID" value="RPD59226.1"/>
    <property type="molecule type" value="Genomic_DNA"/>
</dbReference>
<evidence type="ECO:0000313" key="3">
    <source>
        <dbReference type="Proteomes" id="UP000313359"/>
    </source>
</evidence>
<evidence type="ECO:0000256" key="1">
    <source>
        <dbReference type="SAM" id="MobiDB-lite"/>
    </source>
</evidence>
<feature type="region of interest" description="Disordered" evidence="1">
    <location>
        <begin position="75"/>
        <end position="95"/>
    </location>
</feature>